<keyword evidence="6" id="KW-0249">Electron transport</keyword>
<keyword evidence="7" id="KW-0676">Redox-active center</keyword>
<dbReference type="EMBL" id="CAMGYJ010000010">
    <property type="protein sequence ID" value="CAI0547398.1"/>
    <property type="molecule type" value="Genomic_DNA"/>
</dbReference>
<keyword evidence="11" id="KW-1185">Reference proteome</keyword>
<dbReference type="FunFam" id="3.40.30.10:FF:000093">
    <property type="entry name" value="Glutaredoxin 2"/>
    <property type="match status" value="1"/>
</dbReference>
<comment type="similarity">
    <text evidence="3">Belongs to the glutaredoxin family. CPYC subfamily.</text>
</comment>
<dbReference type="InterPro" id="IPR011899">
    <property type="entry name" value="Glutaredoxin_euk/vir"/>
</dbReference>
<reference evidence="10" key="1">
    <citation type="submission" date="2022-08" db="EMBL/GenBank/DDBJ databases">
        <authorList>
            <person name="Gutierrez-Valencia J."/>
        </authorList>
    </citation>
    <scope>NUCLEOTIDE SEQUENCE</scope>
</reference>
<dbReference type="PRINTS" id="PR00160">
    <property type="entry name" value="GLUTAREDOXIN"/>
</dbReference>
<evidence type="ECO:0000313" key="10">
    <source>
        <dbReference type="EMBL" id="CAI0547398.1"/>
    </source>
</evidence>
<dbReference type="PROSITE" id="PS51354">
    <property type="entry name" value="GLUTAREDOXIN_2"/>
    <property type="match status" value="1"/>
</dbReference>
<evidence type="ECO:0000256" key="1">
    <source>
        <dbReference type="ARBA" id="ARBA00002549"/>
    </source>
</evidence>
<accession>A0AAV0QT66</accession>
<dbReference type="InterPro" id="IPR014025">
    <property type="entry name" value="Glutaredoxin_subgr"/>
</dbReference>
<gene>
    <name evidence="10" type="ORF">LITE_LOCUS44350</name>
</gene>
<dbReference type="InterPro" id="IPR002109">
    <property type="entry name" value="Glutaredoxin"/>
</dbReference>
<dbReference type="NCBIfam" id="TIGR02180">
    <property type="entry name" value="GRX_euk"/>
    <property type="match status" value="1"/>
</dbReference>
<feature type="domain" description="Glutaredoxin" evidence="9">
    <location>
        <begin position="159"/>
        <end position="221"/>
    </location>
</feature>
<evidence type="ECO:0000256" key="5">
    <source>
        <dbReference type="ARBA" id="ARBA00022490"/>
    </source>
</evidence>
<comment type="subcellular location">
    <subcellularLocation>
        <location evidence="2">Cytoplasm</location>
    </subcellularLocation>
</comment>
<name>A0AAV0QT66_9ROSI</name>
<evidence type="ECO:0000256" key="2">
    <source>
        <dbReference type="ARBA" id="ARBA00004496"/>
    </source>
</evidence>
<dbReference type="Pfam" id="PF00462">
    <property type="entry name" value="Glutaredoxin"/>
    <property type="match status" value="1"/>
</dbReference>
<evidence type="ECO:0000256" key="4">
    <source>
        <dbReference type="ARBA" id="ARBA00022448"/>
    </source>
</evidence>
<evidence type="ECO:0000256" key="8">
    <source>
        <dbReference type="ARBA" id="ARBA00070479"/>
    </source>
</evidence>
<dbReference type="GO" id="GO:0015038">
    <property type="term" value="F:glutathione disulfide oxidoreductase activity"/>
    <property type="evidence" value="ECO:0007669"/>
    <property type="project" value="TreeGrafter"/>
</dbReference>
<evidence type="ECO:0000256" key="3">
    <source>
        <dbReference type="ARBA" id="ARBA00007190"/>
    </source>
</evidence>
<dbReference type="CDD" id="cd03419">
    <property type="entry name" value="GRX_GRXh_1_2_like"/>
    <property type="match status" value="1"/>
</dbReference>
<dbReference type="SUPFAM" id="SSF52833">
    <property type="entry name" value="Thioredoxin-like"/>
    <property type="match status" value="1"/>
</dbReference>
<evidence type="ECO:0000256" key="6">
    <source>
        <dbReference type="ARBA" id="ARBA00022982"/>
    </source>
</evidence>
<comment type="function">
    <text evidence="1">Has a glutathione-disulfide oxidoreductase activity in the presence of NADPH and glutathione reductase. Reduces low molecular weight disulfides and proteins.</text>
</comment>
<dbReference type="AlphaFoldDB" id="A0AAV0QT66"/>
<organism evidence="10 11">
    <name type="scientific">Linum tenue</name>
    <dbReference type="NCBI Taxonomy" id="586396"/>
    <lineage>
        <taxon>Eukaryota</taxon>
        <taxon>Viridiplantae</taxon>
        <taxon>Streptophyta</taxon>
        <taxon>Embryophyta</taxon>
        <taxon>Tracheophyta</taxon>
        <taxon>Spermatophyta</taxon>
        <taxon>Magnoliopsida</taxon>
        <taxon>eudicotyledons</taxon>
        <taxon>Gunneridae</taxon>
        <taxon>Pentapetalae</taxon>
        <taxon>rosids</taxon>
        <taxon>fabids</taxon>
        <taxon>Malpighiales</taxon>
        <taxon>Linaceae</taxon>
        <taxon>Linum</taxon>
    </lineage>
</organism>
<evidence type="ECO:0000313" key="11">
    <source>
        <dbReference type="Proteomes" id="UP001154282"/>
    </source>
</evidence>
<protein>
    <recommendedName>
        <fullName evidence="8">Glutaredoxin</fullName>
    </recommendedName>
</protein>
<dbReference type="GO" id="GO:0034599">
    <property type="term" value="P:cellular response to oxidative stress"/>
    <property type="evidence" value="ECO:0007669"/>
    <property type="project" value="TreeGrafter"/>
</dbReference>
<proteinExistence type="inferred from homology"/>
<dbReference type="Proteomes" id="UP001154282">
    <property type="component" value="Unassembled WGS sequence"/>
</dbReference>
<keyword evidence="4" id="KW-0813">Transport</keyword>
<dbReference type="PANTHER" id="PTHR45694:SF13">
    <property type="entry name" value="GLUTAREDOXIN-C1"/>
    <property type="match status" value="1"/>
</dbReference>
<evidence type="ECO:0000256" key="7">
    <source>
        <dbReference type="ARBA" id="ARBA00023284"/>
    </source>
</evidence>
<dbReference type="Gene3D" id="3.40.30.10">
    <property type="entry name" value="Glutaredoxin"/>
    <property type="match status" value="1"/>
</dbReference>
<dbReference type="GO" id="GO:0005737">
    <property type="term" value="C:cytoplasm"/>
    <property type="evidence" value="ECO:0007669"/>
    <property type="project" value="UniProtKB-SubCell"/>
</dbReference>
<sequence>MLLINNFRNKKATNGPSCDAGLHLGPAHLPTRSFIFCILIGRSRPDKVNFFLYFCELIAGFVNCKLTLFNEPPVISPSSPPKLHPPAAPFPLLPTPGSLPEFRSLLSPHEKIKRFLYIFRQREFVSGEMGSMLSSSKKTDQEMEAALTKAKEIATSAPVVVFSKTYCGYCTRVKKLLTQLGAAFKVIELDKESDGDEIQGALLKWTGQRTVPNVFIGGKHIGGCDATLAKHENGELLPLLNEVGAISNNSTQL</sequence>
<dbReference type="PANTHER" id="PTHR45694">
    <property type="entry name" value="GLUTAREDOXIN 2"/>
    <property type="match status" value="1"/>
</dbReference>
<keyword evidence="5" id="KW-0963">Cytoplasm</keyword>
<evidence type="ECO:0000259" key="9">
    <source>
        <dbReference type="Pfam" id="PF00462"/>
    </source>
</evidence>
<dbReference type="InterPro" id="IPR036249">
    <property type="entry name" value="Thioredoxin-like_sf"/>
</dbReference>
<comment type="caution">
    <text evidence="10">The sequence shown here is derived from an EMBL/GenBank/DDBJ whole genome shotgun (WGS) entry which is preliminary data.</text>
</comment>